<dbReference type="Proteomes" id="UP000310158">
    <property type="component" value="Unassembled WGS sequence"/>
</dbReference>
<accession>A0A4V3XE57</accession>
<organism evidence="1 2">
    <name type="scientific">Bondarzewia mesenterica</name>
    <dbReference type="NCBI Taxonomy" id="1095465"/>
    <lineage>
        <taxon>Eukaryota</taxon>
        <taxon>Fungi</taxon>
        <taxon>Dikarya</taxon>
        <taxon>Basidiomycota</taxon>
        <taxon>Agaricomycotina</taxon>
        <taxon>Agaricomycetes</taxon>
        <taxon>Russulales</taxon>
        <taxon>Bondarzewiaceae</taxon>
        <taxon>Bondarzewia</taxon>
    </lineage>
</organism>
<comment type="caution">
    <text evidence="1">The sequence shown here is derived from an EMBL/GenBank/DDBJ whole genome shotgun (WGS) entry which is preliminary data.</text>
</comment>
<gene>
    <name evidence="1" type="ORF">EW146_g7731</name>
</gene>
<dbReference type="AlphaFoldDB" id="A0A4V3XE57"/>
<dbReference type="EMBL" id="SGPL01000469">
    <property type="protein sequence ID" value="THH12403.1"/>
    <property type="molecule type" value="Genomic_DNA"/>
</dbReference>
<reference evidence="1 2" key="1">
    <citation type="submission" date="2019-02" db="EMBL/GenBank/DDBJ databases">
        <title>Genome sequencing of the rare red list fungi Bondarzewia mesenterica.</title>
        <authorList>
            <person name="Buettner E."/>
            <person name="Kellner H."/>
        </authorList>
    </citation>
    <scope>NUCLEOTIDE SEQUENCE [LARGE SCALE GENOMIC DNA]</scope>
    <source>
        <strain evidence="1 2">DSM 108281</strain>
    </source>
</reference>
<proteinExistence type="predicted"/>
<name>A0A4V3XE57_9AGAM</name>
<protein>
    <submittedName>
        <fullName evidence="1">Uncharacterized protein</fullName>
    </submittedName>
</protein>
<evidence type="ECO:0000313" key="1">
    <source>
        <dbReference type="EMBL" id="THH12403.1"/>
    </source>
</evidence>
<sequence>MADSSKSVPSLKSLNGHNYPTSVKEMSAWLRLKGLWLLVSGVETCPDDSLAMLKLEWQGNQQKAAGAIILCVDENCRGVLDGLEDDPIAMWAKLESTFNEKWAGSQFNALEDLFSIRKKEDQSLQSLIYRIDEAMRVLKTLLPVDYDLKVQDEELICMVMLWSLPADFDAFRSSLNLIDNLTRSKLENTFSKGTQYDLVLLTEILQIAPRGEFGSWGDKAMRTPKPLAKMSFVAVQRAICFVFDLENKTRALAIHPKTQSFSPDWG</sequence>
<evidence type="ECO:0000313" key="2">
    <source>
        <dbReference type="Proteomes" id="UP000310158"/>
    </source>
</evidence>
<dbReference type="OrthoDB" id="2673624at2759"/>
<dbReference type="Pfam" id="PF14223">
    <property type="entry name" value="Retrotran_gag_2"/>
    <property type="match status" value="1"/>
</dbReference>
<keyword evidence="2" id="KW-1185">Reference proteome</keyword>